<dbReference type="PANTHER" id="PTHR42690">
    <property type="entry name" value="THREONINE SYNTHASE FAMILY MEMBER"/>
    <property type="match status" value="1"/>
</dbReference>
<evidence type="ECO:0000259" key="7">
    <source>
        <dbReference type="Pfam" id="PF14821"/>
    </source>
</evidence>
<keyword evidence="3 6" id="KW-0663">Pyridoxal phosphate</keyword>
<evidence type="ECO:0000256" key="2">
    <source>
        <dbReference type="ARBA" id="ARBA00005517"/>
    </source>
</evidence>
<dbReference type="Proteomes" id="UP000288972">
    <property type="component" value="Chromosome"/>
</dbReference>
<dbReference type="CDD" id="cd01560">
    <property type="entry name" value="Thr-synth_2"/>
    <property type="match status" value="1"/>
</dbReference>
<dbReference type="Pfam" id="PF14821">
    <property type="entry name" value="Thr_synth_N"/>
    <property type="match status" value="1"/>
</dbReference>
<evidence type="ECO:0000256" key="5">
    <source>
        <dbReference type="NCBIfam" id="TIGR00260"/>
    </source>
</evidence>
<accession>A0AAE6CBA7</accession>
<organism evidence="8 10">
    <name type="scientific">Bradyrhizobium guangzhouense</name>
    <dbReference type="NCBI Taxonomy" id="1325095"/>
    <lineage>
        <taxon>Bacteria</taxon>
        <taxon>Pseudomonadati</taxon>
        <taxon>Pseudomonadota</taxon>
        <taxon>Alphaproteobacteria</taxon>
        <taxon>Hyphomicrobiales</taxon>
        <taxon>Nitrobacteraceae</taxon>
        <taxon>Bradyrhizobium</taxon>
    </lineage>
</organism>
<feature type="modified residue" description="N6-(pyridoxal phosphate)lysine" evidence="6">
    <location>
        <position position="117"/>
    </location>
</feature>
<dbReference type="InterPro" id="IPR036052">
    <property type="entry name" value="TrpB-like_PALP_sf"/>
</dbReference>
<comment type="cofactor">
    <cofactor evidence="1 6">
        <name>pyridoxal 5'-phosphate</name>
        <dbReference type="ChEBI" id="CHEBI:597326"/>
    </cofactor>
</comment>
<dbReference type="Gene3D" id="3.40.50.1100">
    <property type="match status" value="2"/>
</dbReference>
<dbReference type="Gene3D" id="3.90.1380.10">
    <property type="entry name" value="Threonine synthase, N-terminal domain"/>
    <property type="match status" value="1"/>
</dbReference>
<dbReference type="EMBL" id="CP030053">
    <property type="protein sequence ID" value="QAU49599.1"/>
    <property type="molecule type" value="Genomic_DNA"/>
</dbReference>
<evidence type="ECO:0000313" key="10">
    <source>
        <dbReference type="Proteomes" id="UP000288972"/>
    </source>
</evidence>
<proteinExistence type="inferred from homology"/>
<evidence type="ECO:0000313" key="9">
    <source>
        <dbReference type="EMBL" id="RXH17715.1"/>
    </source>
</evidence>
<dbReference type="Proteomes" id="UP000290401">
    <property type="component" value="Unassembled WGS sequence"/>
</dbReference>
<evidence type="ECO:0000256" key="6">
    <source>
        <dbReference type="PIRSR" id="PIRSR604450-51"/>
    </source>
</evidence>
<sequence length="476" mass="51825">MEGSLTRYISTRGEAPELGFCDVMLTGLARDGGLYVPVTWPRLSTETIAGFFGRPYWEVAVEIIRPFVGGEIPDAELGRMANEAYATFRHPAVVPLRQMSPHQFVLELFHGPTLAFKDVAMQLISRLMDHVLAKRGQRTTIVVATSGDTGGAAVEAFAGLENVDLIVLFPHKRISEVQQRMMTTTGAANVHALAVEGNFDDCQALVKGMFNNHRFRDATSLSGVNSINWARIVAQVVYYFTSAVAAGAPARAVDFIVPTGNFGDIFAGYVAKRMGLPVRTLRIAANVNDILARTLKTGIYEVREVHATASPSMDIQISSNFERLLFEAGKRDASSVRRLMEQLKQSGRFVLPDAMLAAIREEFDAGRADETETAAAIRAAWREAGELVDPHTAVALAVADRDTTDTSVPNIVLSTAHPAKFPDAVETACGQRPLLPAWLDGLMTKPEHMKVMKNDQAEVERFVLSVSRAAKQGVAG</sequence>
<dbReference type="NCBIfam" id="TIGR00260">
    <property type="entry name" value="thrC"/>
    <property type="match status" value="1"/>
</dbReference>
<dbReference type="AlphaFoldDB" id="A0AAE6CBA7"/>
<comment type="similarity">
    <text evidence="2">Belongs to the threonine synthase family.</text>
</comment>
<evidence type="ECO:0000256" key="3">
    <source>
        <dbReference type="ARBA" id="ARBA00022898"/>
    </source>
</evidence>
<evidence type="ECO:0000256" key="1">
    <source>
        <dbReference type="ARBA" id="ARBA00001933"/>
    </source>
</evidence>
<dbReference type="GO" id="GO:0004795">
    <property type="term" value="F:threonine synthase activity"/>
    <property type="evidence" value="ECO:0007669"/>
    <property type="project" value="UniProtKB-UniRule"/>
</dbReference>
<gene>
    <name evidence="9" type="ORF">EAS56_01090</name>
    <name evidence="8" type="ORF">XH91_32385</name>
</gene>
<reference evidence="9 11" key="2">
    <citation type="submission" date="2018-10" db="EMBL/GenBank/DDBJ databases">
        <title>Bradyrhizobium sp. nov., effective nodules isolated from peanut in China.</title>
        <authorList>
            <person name="Li Y."/>
        </authorList>
    </citation>
    <scope>NUCLEOTIDE SEQUENCE [LARGE SCALE GENOMIC DNA]</scope>
    <source>
        <strain evidence="9 11">CCBAU 53426</strain>
    </source>
</reference>
<dbReference type="SUPFAM" id="SSF53686">
    <property type="entry name" value="Tryptophan synthase beta subunit-like PLP-dependent enzymes"/>
    <property type="match status" value="1"/>
</dbReference>
<dbReference type="EMBL" id="RDQZ01000001">
    <property type="protein sequence ID" value="RXH17715.1"/>
    <property type="molecule type" value="Genomic_DNA"/>
</dbReference>
<protein>
    <recommendedName>
        <fullName evidence="5">Threonine synthase</fullName>
        <ecNumber evidence="5">4.2.3.1</ecNumber>
    </recommendedName>
</protein>
<evidence type="ECO:0000313" key="8">
    <source>
        <dbReference type="EMBL" id="QAU49599.1"/>
    </source>
</evidence>
<name>A0AAE6CBA7_9BRAD</name>
<dbReference type="FunFam" id="3.90.1380.10:FF:000002">
    <property type="entry name" value="Threonine synthase"/>
    <property type="match status" value="1"/>
</dbReference>
<dbReference type="Pfam" id="PF24857">
    <property type="entry name" value="THR4_C"/>
    <property type="match status" value="1"/>
</dbReference>
<keyword evidence="4 8" id="KW-0456">Lyase</keyword>
<dbReference type="EC" id="4.2.3.1" evidence="5"/>
<dbReference type="GO" id="GO:0009088">
    <property type="term" value="P:threonine biosynthetic process"/>
    <property type="evidence" value="ECO:0007669"/>
    <property type="project" value="UniProtKB-UniRule"/>
</dbReference>
<dbReference type="InterPro" id="IPR037158">
    <property type="entry name" value="Thr_synth_N_sf"/>
</dbReference>
<feature type="domain" description="Threonine synthase N-terminal" evidence="7">
    <location>
        <begin position="7"/>
        <end position="85"/>
    </location>
</feature>
<reference evidence="8 10" key="1">
    <citation type="submission" date="2018-06" db="EMBL/GenBank/DDBJ databases">
        <title>Comparative genomics of rhizobia nodulating Arachis hypogaea in China.</title>
        <authorList>
            <person name="Li Y."/>
        </authorList>
    </citation>
    <scope>NUCLEOTIDE SEQUENCE [LARGE SCALE GENOMIC DNA]</scope>
    <source>
        <strain evidence="8 10">CCBAU 51670</strain>
    </source>
</reference>
<dbReference type="KEGG" id="bgz:XH91_32385"/>
<dbReference type="PANTHER" id="PTHR42690:SF1">
    <property type="entry name" value="THREONINE SYNTHASE-LIKE 2"/>
    <property type="match status" value="1"/>
</dbReference>
<dbReference type="InterPro" id="IPR029144">
    <property type="entry name" value="Thr_synth_N"/>
</dbReference>
<keyword evidence="11" id="KW-1185">Reference proteome</keyword>
<dbReference type="InterPro" id="IPR004450">
    <property type="entry name" value="Thr_synthase-like"/>
</dbReference>
<dbReference type="InterPro" id="IPR051166">
    <property type="entry name" value="Threonine_Synthase"/>
</dbReference>
<evidence type="ECO:0000313" key="11">
    <source>
        <dbReference type="Proteomes" id="UP000290401"/>
    </source>
</evidence>
<evidence type="ECO:0000256" key="4">
    <source>
        <dbReference type="ARBA" id="ARBA00023239"/>
    </source>
</evidence>